<dbReference type="AlphaFoldDB" id="A0A3P7K3Y1"/>
<protein>
    <submittedName>
        <fullName evidence="1">Uncharacterized protein</fullName>
    </submittedName>
</protein>
<sequence>MSLFSSALNYYNCVFRGLYLSTIGMRLIAELWIGFYLDPIINLHSNDTRPDTPHCKTADRSTIIDQSTRPNRSALMRCECEWGIFYEQTE</sequence>
<organism evidence="1 2">
    <name type="scientific">Strongylus vulgaris</name>
    <name type="common">Blood worm</name>
    <dbReference type="NCBI Taxonomy" id="40348"/>
    <lineage>
        <taxon>Eukaryota</taxon>
        <taxon>Metazoa</taxon>
        <taxon>Ecdysozoa</taxon>
        <taxon>Nematoda</taxon>
        <taxon>Chromadorea</taxon>
        <taxon>Rhabditida</taxon>
        <taxon>Rhabditina</taxon>
        <taxon>Rhabditomorpha</taxon>
        <taxon>Strongyloidea</taxon>
        <taxon>Strongylidae</taxon>
        <taxon>Strongylus</taxon>
    </lineage>
</organism>
<proteinExistence type="predicted"/>
<evidence type="ECO:0000313" key="2">
    <source>
        <dbReference type="Proteomes" id="UP000270094"/>
    </source>
</evidence>
<gene>
    <name evidence="1" type="ORF">SVUK_LOCUS18105</name>
</gene>
<reference evidence="1 2" key="1">
    <citation type="submission" date="2018-11" db="EMBL/GenBank/DDBJ databases">
        <authorList>
            <consortium name="Pathogen Informatics"/>
        </authorList>
    </citation>
    <scope>NUCLEOTIDE SEQUENCE [LARGE SCALE GENOMIC DNA]</scope>
</reference>
<accession>A0A3P7K3Y1</accession>
<evidence type="ECO:0000313" key="1">
    <source>
        <dbReference type="EMBL" id="VDM83107.1"/>
    </source>
</evidence>
<dbReference type="EMBL" id="UYYB01121147">
    <property type="protein sequence ID" value="VDM83107.1"/>
    <property type="molecule type" value="Genomic_DNA"/>
</dbReference>
<dbReference type="Proteomes" id="UP000270094">
    <property type="component" value="Unassembled WGS sequence"/>
</dbReference>
<keyword evidence="2" id="KW-1185">Reference proteome</keyword>
<name>A0A3P7K3Y1_STRVU</name>